<reference evidence="2" key="1">
    <citation type="submission" date="2020-03" db="EMBL/GenBank/DDBJ databases">
        <title>The deep terrestrial virosphere.</title>
        <authorList>
            <person name="Holmfeldt K."/>
            <person name="Nilsson E."/>
            <person name="Simone D."/>
            <person name="Lopez-Fernandez M."/>
            <person name="Wu X."/>
            <person name="de Brujin I."/>
            <person name="Lundin D."/>
            <person name="Andersson A."/>
            <person name="Bertilsson S."/>
            <person name="Dopson M."/>
        </authorList>
    </citation>
    <scope>NUCLEOTIDE SEQUENCE</scope>
    <source>
        <strain evidence="1">MM415A05590</strain>
        <strain evidence="2">MM415B05825</strain>
    </source>
</reference>
<dbReference type="EMBL" id="MT141655">
    <property type="protein sequence ID" value="QJA68852.1"/>
    <property type="molecule type" value="Genomic_DNA"/>
</dbReference>
<evidence type="ECO:0000313" key="2">
    <source>
        <dbReference type="EMBL" id="QJA97950.1"/>
    </source>
</evidence>
<gene>
    <name evidence="1" type="ORF">MM415A05590_0004</name>
    <name evidence="2" type="ORF">MM415B05825_0007</name>
</gene>
<dbReference type="AlphaFoldDB" id="A0A6M3LRT6"/>
<protein>
    <submittedName>
        <fullName evidence="2">Uncharacterized protein</fullName>
    </submittedName>
</protein>
<evidence type="ECO:0000313" key="1">
    <source>
        <dbReference type="EMBL" id="QJA68852.1"/>
    </source>
</evidence>
<sequence>MFKKKKPQIKVIMTKRPQTTRFYEGTTLPTATSETFFYPSFSTQTQGNTITVFLDVSDWEIGVDLEKAKSQARTNGYNDAIRKYNDLKNDLLGFLRGEKVIVDKERYEDLTDWDD</sequence>
<organism evidence="2">
    <name type="scientific">viral metagenome</name>
    <dbReference type="NCBI Taxonomy" id="1070528"/>
    <lineage>
        <taxon>unclassified sequences</taxon>
        <taxon>metagenomes</taxon>
        <taxon>organismal metagenomes</taxon>
    </lineage>
</organism>
<accession>A0A6M3LRT6</accession>
<dbReference type="EMBL" id="MT143539">
    <property type="protein sequence ID" value="QJA97950.1"/>
    <property type="molecule type" value="Genomic_DNA"/>
</dbReference>
<name>A0A6M3LRT6_9ZZZZ</name>
<proteinExistence type="predicted"/>